<sequence>WSCDETIRCVVEQNREKWNNHNHQISGSGTKKSKSETIFFKNETKKSKNETITSRSETIPAGSFSSPRHISAHFSKSGKKEPLSVHTEGEFYCIKQQTRNSAFHAFFALFLSKRNRPFAD</sequence>
<protein>
    <submittedName>
        <fullName evidence="2">Uncharacterized protein</fullName>
    </submittedName>
</protein>
<comment type="caution">
    <text evidence="2">The sequence shown here is derived from an EMBL/GenBank/DDBJ whole genome shotgun (WGS) entry which is preliminary data.</text>
</comment>
<evidence type="ECO:0000313" key="2">
    <source>
        <dbReference type="EMBL" id="MCP8971079.1"/>
    </source>
</evidence>
<evidence type="ECO:0000256" key="1">
    <source>
        <dbReference type="SAM" id="MobiDB-lite"/>
    </source>
</evidence>
<dbReference type="Proteomes" id="UP001156102">
    <property type="component" value="Unassembled WGS sequence"/>
</dbReference>
<dbReference type="EMBL" id="JANCLT010000019">
    <property type="protein sequence ID" value="MCP8971079.1"/>
    <property type="molecule type" value="Genomic_DNA"/>
</dbReference>
<evidence type="ECO:0000313" key="3">
    <source>
        <dbReference type="Proteomes" id="UP001156102"/>
    </source>
</evidence>
<reference evidence="2" key="1">
    <citation type="submission" date="2022-07" db="EMBL/GenBank/DDBJ databases">
        <authorList>
            <person name="Li W.-J."/>
            <person name="Deng Q.-Q."/>
        </authorList>
    </citation>
    <scope>NUCLEOTIDE SEQUENCE</scope>
    <source>
        <strain evidence="2">SYSU M60031</strain>
    </source>
</reference>
<dbReference type="RefSeq" id="WP_254761010.1">
    <property type="nucleotide sequence ID" value="NZ_JANCLT010000019.1"/>
</dbReference>
<feature type="non-terminal residue" evidence="2">
    <location>
        <position position="1"/>
    </location>
</feature>
<organism evidence="2 3">
    <name type="scientific">Ectobacillus ponti</name>
    <dbReference type="NCBI Taxonomy" id="2961894"/>
    <lineage>
        <taxon>Bacteria</taxon>
        <taxon>Bacillati</taxon>
        <taxon>Bacillota</taxon>
        <taxon>Bacilli</taxon>
        <taxon>Bacillales</taxon>
        <taxon>Bacillaceae</taxon>
        <taxon>Ectobacillus</taxon>
    </lineage>
</organism>
<accession>A0AA42BSZ8</accession>
<name>A0AA42BSZ8_9BACI</name>
<keyword evidence="3" id="KW-1185">Reference proteome</keyword>
<feature type="compositionally biased region" description="Polar residues" evidence="1">
    <location>
        <begin position="50"/>
        <end position="68"/>
    </location>
</feature>
<feature type="region of interest" description="Disordered" evidence="1">
    <location>
        <begin position="45"/>
        <end position="82"/>
    </location>
</feature>
<gene>
    <name evidence="2" type="ORF">NK662_21380</name>
</gene>
<proteinExistence type="predicted"/>
<dbReference type="AlphaFoldDB" id="A0AA42BSZ8"/>